<reference evidence="3" key="1">
    <citation type="submission" date="2016-11" db="EMBL/GenBank/DDBJ databases">
        <authorList>
            <person name="Varghese N."/>
            <person name="Submissions S."/>
        </authorList>
    </citation>
    <scope>NUCLEOTIDE SEQUENCE [LARGE SCALE GENOMIC DNA]</scope>
    <source>
        <strain evidence="3">DSM 29326</strain>
    </source>
</reference>
<proteinExistence type="predicted"/>
<gene>
    <name evidence="2" type="ORF">SAMN05444339_101431</name>
</gene>
<keyword evidence="1" id="KW-0812">Transmembrane</keyword>
<keyword evidence="3" id="KW-1185">Reference proteome</keyword>
<dbReference type="RefSeq" id="WP_281250628.1">
    <property type="nucleotide sequence ID" value="NZ_FQUE01000001.1"/>
</dbReference>
<accession>A0A1M4TNQ1</accession>
<dbReference type="EMBL" id="FQUE01000001">
    <property type="protein sequence ID" value="SHE46139.1"/>
    <property type="molecule type" value="Genomic_DNA"/>
</dbReference>
<name>A0A1M4TNQ1_LOKAT</name>
<evidence type="ECO:0000313" key="2">
    <source>
        <dbReference type="EMBL" id="SHE46139.1"/>
    </source>
</evidence>
<dbReference type="STRING" id="366533.SAMN05444339_101431"/>
<keyword evidence="1" id="KW-1133">Transmembrane helix</keyword>
<organism evidence="2 3">
    <name type="scientific">Loktanella atrilutea</name>
    <dbReference type="NCBI Taxonomy" id="366533"/>
    <lineage>
        <taxon>Bacteria</taxon>
        <taxon>Pseudomonadati</taxon>
        <taxon>Pseudomonadota</taxon>
        <taxon>Alphaproteobacteria</taxon>
        <taxon>Rhodobacterales</taxon>
        <taxon>Roseobacteraceae</taxon>
        <taxon>Loktanella</taxon>
    </lineage>
</organism>
<keyword evidence="1" id="KW-0472">Membrane</keyword>
<feature type="transmembrane region" description="Helical" evidence="1">
    <location>
        <begin position="22"/>
        <end position="40"/>
    </location>
</feature>
<evidence type="ECO:0000256" key="1">
    <source>
        <dbReference type="SAM" id="Phobius"/>
    </source>
</evidence>
<sequence>MQTMTKGFRGVSTLVTLNWDRMLTTAAMIAALYAGAYLALI</sequence>
<dbReference type="Proteomes" id="UP000183987">
    <property type="component" value="Unassembled WGS sequence"/>
</dbReference>
<dbReference type="AlphaFoldDB" id="A0A1M4TNQ1"/>
<protein>
    <submittedName>
        <fullName evidence="2">Uncharacterized protein</fullName>
    </submittedName>
</protein>
<evidence type="ECO:0000313" key="3">
    <source>
        <dbReference type="Proteomes" id="UP000183987"/>
    </source>
</evidence>